<dbReference type="CDD" id="cd00085">
    <property type="entry name" value="HNHc"/>
    <property type="match status" value="1"/>
</dbReference>
<dbReference type="PANTHER" id="PTHR34047:SF8">
    <property type="entry name" value="PROTEIN YKFC"/>
    <property type="match status" value="1"/>
</dbReference>
<evidence type="ECO:0000259" key="1">
    <source>
        <dbReference type="PROSITE" id="PS50878"/>
    </source>
</evidence>
<dbReference type="Proteomes" id="UP000256519">
    <property type="component" value="Unassembled WGS sequence"/>
</dbReference>
<name>A0A3D8WU13_PRIMG</name>
<reference evidence="2" key="1">
    <citation type="journal article" date="2018" name="Appl. Environ. Microbiol.">
        <title>Antimicrobial susceptibility testing and tentative epidemiological cut-off values of five Bacillus species relevant for use as animal feed additives or for plant protection.</title>
        <authorList>
            <person name="Agerso Y."/>
            <person name="Stuer-Lauridsen B."/>
            <person name="Bjerre K."/>
            <person name="Jensen M.G."/>
            <person name="Johansen E."/>
            <person name="Bennedsen M."/>
            <person name="Brockmann E."/>
            <person name="Nielsen B."/>
        </authorList>
    </citation>
    <scope>NUCLEOTIDE SEQUENCE [LARGE SCALE GENOMIC DNA]</scope>
    <source>
        <strain evidence="2">CHCC20162</strain>
    </source>
</reference>
<protein>
    <submittedName>
        <fullName evidence="2">Group II intron reverse transcriptase/maturase</fullName>
    </submittedName>
</protein>
<dbReference type="RefSeq" id="WP_116078571.1">
    <property type="nucleotide sequence ID" value="NZ_CP187632.1"/>
</dbReference>
<accession>A0A3D8WU13</accession>
<dbReference type="InterPro" id="IPR030931">
    <property type="entry name" value="Group_II_RT_mat"/>
</dbReference>
<dbReference type="SMART" id="SM00507">
    <property type="entry name" value="HNHc"/>
    <property type="match status" value="1"/>
</dbReference>
<evidence type="ECO:0000313" key="2">
    <source>
        <dbReference type="EMBL" id="RDZ07118.1"/>
    </source>
</evidence>
<dbReference type="SUPFAM" id="SSF56672">
    <property type="entry name" value="DNA/RNA polymerases"/>
    <property type="match status" value="1"/>
</dbReference>
<dbReference type="Pfam" id="PF00078">
    <property type="entry name" value="RVT_1"/>
    <property type="match status" value="1"/>
</dbReference>
<dbReference type="GO" id="GO:0003964">
    <property type="term" value="F:RNA-directed DNA polymerase activity"/>
    <property type="evidence" value="ECO:0007669"/>
    <property type="project" value="UniProtKB-KW"/>
</dbReference>
<proteinExistence type="predicted"/>
<feature type="domain" description="Reverse transcriptase" evidence="1">
    <location>
        <begin position="79"/>
        <end position="332"/>
    </location>
</feature>
<dbReference type="NCBIfam" id="TIGR04416">
    <property type="entry name" value="group_II_RT_mat"/>
    <property type="match status" value="1"/>
</dbReference>
<keyword evidence="2" id="KW-0548">Nucleotidyltransferase</keyword>
<evidence type="ECO:0000313" key="3">
    <source>
        <dbReference type="Proteomes" id="UP000256519"/>
    </source>
</evidence>
<dbReference type="InterPro" id="IPR003615">
    <property type="entry name" value="HNH_nuc"/>
</dbReference>
<dbReference type="InterPro" id="IPR043502">
    <property type="entry name" value="DNA/RNA_pol_sf"/>
</dbReference>
<keyword evidence="2" id="KW-0808">Transferase</keyword>
<dbReference type="InterPro" id="IPR051083">
    <property type="entry name" value="GrpII_Intron_Splice-Mob/Def"/>
</dbReference>
<dbReference type="PROSITE" id="PS50878">
    <property type="entry name" value="RT_POL"/>
    <property type="match status" value="1"/>
</dbReference>
<sequence>MQTRLRYADYYNLTSTFDGLYQRSKIGENFTRLYDLIISRENILLAYRNIKRNSGAKTSGTDGKTISYLENLKDEQIVGLVRDKLISYKPDKVRRKMIPKSNEEFRPLGIPTITDRLIQQCFKQILEPITEARFYNHSYGFRPMRSTHHALARVQYLINKGKLHYVVDIDIKGFFDNINHTRLMKQLWNIGIRDRKVLAIIGKRLKAEIQGEDTPVKGTPQGGILSPLLSNVALNDLDHWVAKQWEKFEPDFNYHNISNRNAALKKTNLKEGYIVRYADDFKILCRDYQTAVKWFHAVRLYLKDRLKLEISERKSKITNLRKRKTDFLGFTIKAEKKGKNGRRVAQTGISEKKKKQIKHQAKTIIKAIQKDPKTQNALKWNGFALGVHNYFRKATLVNLDFNRIHYDISRTMYNRLRHKAYYGKPITATYIFRKFYRSNYKTFKVAKTWLYPLTDVQTRNNLCFKQDITPYTSQGRREIYKRLSKNVAREINKLINSHIPDRSIEYLDNRISRYSMKIGKCEITGIFLPAEDIHCHHYRPRHLGGGDEFDNLRIIHKDIHRLIHAKNKQTIDNLRTSIQIDGKVITKINQYRKMCNLENLQ</sequence>
<gene>
    <name evidence="2" type="primary">ltrA</name>
    <name evidence="2" type="ORF">C3744_28120</name>
</gene>
<organism evidence="2 3">
    <name type="scientific">Priestia megaterium</name>
    <name type="common">Bacillus megaterium</name>
    <dbReference type="NCBI Taxonomy" id="1404"/>
    <lineage>
        <taxon>Bacteria</taxon>
        <taxon>Bacillati</taxon>
        <taxon>Bacillota</taxon>
        <taxon>Bacilli</taxon>
        <taxon>Bacillales</taxon>
        <taxon>Bacillaceae</taxon>
        <taxon>Priestia</taxon>
    </lineage>
</organism>
<dbReference type="Gene3D" id="1.10.30.50">
    <property type="match status" value="1"/>
</dbReference>
<dbReference type="AlphaFoldDB" id="A0A3D8WU13"/>
<dbReference type="PANTHER" id="PTHR34047">
    <property type="entry name" value="NUCLEAR INTRON MATURASE 1, MITOCHONDRIAL-RELATED"/>
    <property type="match status" value="1"/>
</dbReference>
<dbReference type="EMBL" id="PQWM01000057">
    <property type="protein sequence ID" value="RDZ07118.1"/>
    <property type="molecule type" value="Genomic_DNA"/>
</dbReference>
<keyword evidence="2" id="KW-0695">RNA-directed DNA polymerase</keyword>
<dbReference type="InterPro" id="IPR000477">
    <property type="entry name" value="RT_dom"/>
</dbReference>
<comment type="caution">
    <text evidence="2">The sequence shown here is derived from an EMBL/GenBank/DDBJ whole genome shotgun (WGS) entry which is preliminary data.</text>
</comment>
<dbReference type="CDD" id="cd01651">
    <property type="entry name" value="RT_G2_intron"/>
    <property type="match status" value="1"/>
</dbReference>